<evidence type="ECO:0000313" key="3">
    <source>
        <dbReference type="EMBL" id="KAA3469535.1"/>
    </source>
</evidence>
<reference evidence="4" key="1">
    <citation type="journal article" date="2019" name="Plant Biotechnol. J.">
        <title>Genome sequencing of the Australian wild diploid species Gossypium australe highlights disease resistance and delayed gland morphogenesis.</title>
        <authorList>
            <person name="Cai Y."/>
            <person name="Cai X."/>
            <person name="Wang Q."/>
            <person name="Wang P."/>
            <person name="Zhang Y."/>
            <person name="Cai C."/>
            <person name="Xu Y."/>
            <person name="Wang K."/>
            <person name="Zhou Z."/>
            <person name="Wang C."/>
            <person name="Geng S."/>
            <person name="Li B."/>
            <person name="Dong Q."/>
            <person name="Hou Y."/>
            <person name="Wang H."/>
            <person name="Ai P."/>
            <person name="Liu Z."/>
            <person name="Yi F."/>
            <person name="Sun M."/>
            <person name="An G."/>
            <person name="Cheng J."/>
            <person name="Zhang Y."/>
            <person name="Shi Q."/>
            <person name="Xie Y."/>
            <person name="Shi X."/>
            <person name="Chang Y."/>
            <person name="Huang F."/>
            <person name="Chen Y."/>
            <person name="Hong S."/>
            <person name="Mi L."/>
            <person name="Sun Q."/>
            <person name="Zhang L."/>
            <person name="Zhou B."/>
            <person name="Peng R."/>
            <person name="Zhang X."/>
            <person name="Liu F."/>
        </authorList>
    </citation>
    <scope>NUCLEOTIDE SEQUENCE [LARGE SCALE GENOMIC DNA]</scope>
    <source>
        <strain evidence="4">cv. PA1801</strain>
    </source>
</reference>
<feature type="domain" description="DUF7745" evidence="2">
    <location>
        <begin position="42"/>
        <end position="302"/>
    </location>
</feature>
<sequence length="436" mass="51708">MFERHRFEGDSLAAGHVSELWDYTRISVTQNNLQELKVIWDQWNDETKRLFYHNYGDLPYLLGIKVDEQLFRALTQYWNPAYCCFTFGRVDLVPTKEEYTALLHYLKVQVDRIYSRAAYVPTFWKKLMSMTGMGEQWITARKQKGECKCIPWRNLRDLILAHPDMNKRVDVFALSIYGLMLFLRALGYVDEAVTDFFDQLSKGVTLVPAILVEIFRSLNACRRSREDRLLRCAQLLLVDKVSYRVFSDNYSPLKEITAIPRRDDVLEENWMALLQNRQEENIEWRAPWFVPNEILFRCGSFDWFILATHGLAQCEFSYKGDNYKKRIKEICTAWNQTRRMKKLTVRSMTTPEYSGWFSRKINDNIPRPSLEGVRSMEEYLQVVPSELEIIKNQELDKRIEQLEEKKTHLRLDADVQKLEAERQKKGKNKTTKTWIV</sequence>
<dbReference type="AlphaFoldDB" id="A0A5B6VKI6"/>
<dbReference type="EMBL" id="SMMG02000006">
    <property type="protein sequence ID" value="KAA3469535.1"/>
    <property type="molecule type" value="Genomic_DNA"/>
</dbReference>
<feature type="coiled-coil region" evidence="1">
    <location>
        <begin position="385"/>
        <end position="419"/>
    </location>
</feature>
<name>A0A5B6VKI6_9ROSI</name>
<protein>
    <submittedName>
        <fullName evidence="3">Nucleoside-triphosphatase THEP1</fullName>
    </submittedName>
</protein>
<dbReference type="Proteomes" id="UP000325315">
    <property type="component" value="Unassembled WGS sequence"/>
</dbReference>
<keyword evidence="1" id="KW-0175">Coiled coil</keyword>
<keyword evidence="4" id="KW-1185">Reference proteome</keyword>
<evidence type="ECO:0000313" key="4">
    <source>
        <dbReference type="Proteomes" id="UP000325315"/>
    </source>
</evidence>
<dbReference type="Pfam" id="PF24924">
    <property type="entry name" value="DUF7745"/>
    <property type="match status" value="1"/>
</dbReference>
<dbReference type="InterPro" id="IPR056647">
    <property type="entry name" value="DUF7745"/>
</dbReference>
<organism evidence="3 4">
    <name type="scientific">Gossypium australe</name>
    <dbReference type="NCBI Taxonomy" id="47621"/>
    <lineage>
        <taxon>Eukaryota</taxon>
        <taxon>Viridiplantae</taxon>
        <taxon>Streptophyta</taxon>
        <taxon>Embryophyta</taxon>
        <taxon>Tracheophyta</taxon>
        <taxon>Spermatophyta</taxon>
        <taxon>Magnoliopsida</taxon>
        <taxon>eudicotyledons</taxon>
        <taxon>Gunneridae</taxon>
        <taxon>Pentapetalae</taxon>
        <taxon>rosids</taxon>
        <taxon>malvids</taxon>
        <taxon>Malvales</taxon>
        <taxon>Malvaceae</taxon>
        <taxon>Malvoideae</taxon>
        <taxon>Gossypium</taxon>
    </lineage>
</organism>
<dbReference type="OrthoDB" id="984336at2759"/>
<dbReference type="PANTHER" id="PTHR48200">
    <property type="entry name" value="PROTEIN, PUTATIVE-RELATED"/>
    <property type="match status" value="1"/>
</dbReference>
<accession>A0A5B6VKI6</accession>
<evidence type="ECO:0000259" key="2">
    <source>
        <dbReference type="Pfam" id="PF24924"/>
    </source>
</evidence>
<proteinExistence type="predicted"/>
<comment type="caution">
    <text evidence="3">The sequence shown here is derived from an EMBL/GenBank/DDBJ whole genome shotgun (WGS) entry which is preliminary data.</text>
</comment>
<evidence type="ECO:0000256" key="1">
    <source>
        <dbReference type="SAM" id="Coils"/>
    </source>
</evidence>
<dbReference type="PANTHER" id="PTHR48200:SF1">
    <property type="entry name" value="AMINOTRANSFERASE-LIKE PLANT MOBILE DOMAIN-CONTAINING PROTEIN"/>
    <property type="match status" value="1"/>
</dbReference>
<gene>
    <name evidence="3" type="ORF">EPI10_015311</name>
</gene>